<feature type="region of interest" description="Disordered" evidence="1">
    <location>
        <begin position="105"/>
        <end position="137"/>
    </location>
</feature>
<dbReference type="Proteomes" id="UP000595362">
    <property type="component" value="Chromosome"/>
</dbReference>
<reference evidence="2 3" key="1">
    <citation type="submission" date="2020-07" db="EMBL/GenBank/DDBJ databases">
        <title>Huge and variable diversity of episymbiotic CPR bacteria and DPANN archaea in groundwater ecosystems.</title>
        <authorList>
            <person name="He C.Y."/>
            <person name="Keren R."/>
            <person name="Whittaker M."/>
            <person name="Farag I.F."/>
            <person name="Doudna J."/>
            <person name="Cate J.H.D."/>
            <person name="Banfield J.F."/>
        </authorList>
    </citation>
    <scope>NUCLEOTIDE SEQUENCE [LARGE SCALE GENOMIC DNA]</scope>
    <source>
        <strain evidence="2">NC_groundwater_70_Ag_B-0.1um_54_66</strain>
    </source>
</reference>
<evidence type="ECO:0000313" key="2">
    <source>
        <dbReference type="EMBL" id="QQG37336.1"/>
    </source>
</evidence>
<dbReference type="InterPro" id="IPR019225">
    <property type="entry name" value="DUF2155"/>
</dbReference>
<protein>
    <submittedName>
        <fullName evidence="2">DUF2155 domain-containing protein</fullName>
    </submittedName>
</protein>
<dbReference type="AlphaFoldDB" id="A0A7T5UHW4"/>
<organism evidence="2 3">
    <name type="scientific">Micavibrio aeruginosavorus</name>
    <dbReference type="NCBI Taxonomy" id="349221"/>
    <lineage>
        <taxon>Bacteria</taxon>
        <taxon>Pseudomonadati</taxon>
        <taxon>Bdellovibrionota</taxon>
        <taxon>Bdellovibrionia</taxon>
        <taxon>Bdellovibrionales</taxon>
        <taxon>Pseudobdellovibrionaceae</taxon>
        <taxon>Micavibrio</taxon>
    </lineage>
</organism>
<evidence type="ECO:0000256" key="1">
    <source>
        <dbReference type="SAM" id="MobiDB-lite"/>
    </source>
</evidence>
<evidence type="ECO:0000313" key="3">
    <source>
        <dbReference type="Proteomes" id="UP000595362"/>
    </source>
</evidence>
<sequence length="137" mass="15509">MQDMPVVKLQSIDKITGRTVTFEARVGSTVKYGPLYIKVQACRKAPPIEQPESAAFIQVWEVTPRDVSKWVFSGWMFASSPALSAMDHPIYDVWVLDCMEKKTEEAEAERRKAEEEKAKEGAATEERLDEQVEDLGD</sequence>
<accession>A0A7T5UHW4</accession>
<dbReference type="Pfam" id="PF09923">
    <property type="entry name" value="DUF2155"/>
    <property type="match status" value="1"/>
</dbReference>
<name>A0A7T5UHW4_9BACT</name>
<feature type="compositionally biased region" description="Basic and acidic residues" evidence="1">
    <location>
        <begin position="105"/>
        <end position="130"/>
    </location>
</feature>
<dbReference type="EMBL" id="CP066681">
    <property type="protein sequence ID" value="QQG37336.1"/>
    <property type="molecule type" value="Genomic_DNA"/>
</dbReference>
<proteinExistence type="predicted"/>
<gene>
    <name evidence="2" type="ORF">HYS17_01645</name>
</gene>